<dbReference type="Gene3D" id="4.10.240.10">
    <property type="entry name" value="Zn(2)-C6 fungal-type DNA-binding domain"/>
    <property type="match status" value="1"/>
</dbReference>
<evidence type="ECO:0000256" key="1">
    <source>
        <dbReference type="ARBA" id="ARBA00022723"/>
    </source>
</evidence>
<dbReference type="GO" id="GO:0003677">
    <property type="term" value="F:DNA binding"/>
    <property type="evidence" value="ECO:0007669"/>
    <property type="project" value="UniProtKB-KW"/>
</dbReference>
<evidence type="ECO:0000256" key="2">
    <source>
        <dbReference type="ARBA" id="ARBA00022833"/>
    </source>
</evidence>
<dbReference type="PROSITE" id="PS50048">
    <property type="entry name" value="ZN2_CY6_FUNGAL_2"/>
    <property type="match status" value="1"/>
</dbReference>
<gene>
    <name evidence="9" type="ORF">WICMUC_004632</name>
</gene>
<keyword evidence="6" id="KW-0539">Nucleus</keyword>
<dbReference type="EMBL" id="JAEUBF010001278">
    <property type="protein sequence ID" value="KAH3671451.1"/>
    <property type="molecule type" value="Genomic_DNA"/>
</dbReference>
<dbReference type="Proteomes" id="UP000769528">
    <property type="component" value="Unassembled WGS sequence"/>
</dbReference>
<evidence type="ECO:0000313" key="10">
    <source>
        <dbReference type="Proteomes" id="UP000769528"/>
    </source>
</evidence>
<dbReference type="InterPro" id="IPR001138">
    <property type="entry name" value="Zn2Cys6_DnaBD"/>
</dbReference>
<keyword evidence="4" id="KW-0238">DNA-binding</keyword>
<evidence type="ECO:0000259" key="8">
    <source>
        <dbReference type="PROSITE" id="PS50048"/>
    </source>
</evidence>
<feature type="domain" description="Zn(2)-C6 fungal-type" evidence="8">
    <location>
        <begin position="61"/>
        <end position="93"/>
    </location>
</feature>
<dbReference type="AlphaFoldDB" id="A0A9P8TAT8"/>
<comment type="caution">
    <text evidence="9">The sequence shown here is derived from an EMBL/GenBank/DDBJ whole genome shotgun (WGS) entry which is preliminary data.</text>
</comment>
<dbReference type="OrthoDB" id="3980283at2759"/>
<dbReference type="PANTHER" id="PTHR31668">
    <property type="entry name" value="GLUCOSE TRANSPORT TRANSCRIPTION REGULATOR RGT1-RELATED-RELATED"/>
    <property type="match status" value="1"/>
</dbReference>
<feature type="compositionally biased region" description="Low complexity" evidence="7">
    <location>
        <begin position="22"/>
        <end position="51"/>
    </location>
</feature>
<protein>
    <recommendedName>
        <fullName evidence="8">Zn(2)-C6 fungal-type domain-containing protein</fullName>
    </recommendedName>
</protein>
<dbReference type="CDD" id="cd00067">
    <property type="entry name" value="GAL4"/>
    <property type="match status" value="1"/>
</dbReference>
<keyword evidence="3" id="KW-0805">Transcription regulation</keyword>
<name>A0A9P8TAT8_9ASCO</name>
<dbReference type="InterPro" id="IPR036864">
    <property type="entry name" value="Zn2-C6_fun-type_DNA-bd_sf"/>
</dbReference>
<dbReference type="CDD" id="cd12148">
    <property type="entry name" value="fungal_TF_MHR"/>
    <property type="match status" value="1"/>
</dbReference>
<keyword evidence="5" id="KW-0804">Transcription</keyword>
<reference evidence="9" key="2">
    <citation type="submission" date="2021-01" db="EMBL/GenBank/DDBJ databases">
        <authorList>
            <person name="Schikora-Tamarit M.A."/>
        </authorList>
    </citation>
    <scope>NUCLEOTIDE SEQUENCE</scope>
    <source>
        <strain evidence="9">CBS6341</strain>
    </source>
</reference>
<dbReference type="Pfam" id="PF00172">
    <property type="entry name" value="Zn_clus"/>
    <property type="match status" value="1"/>
</dbReference>
<sequence length="650" mass="76489">MNNDDYEHAPLSEDFLYNPSRTSSSINTTQKNSSNTTTTNIKYNSNNSNNKNKPKKKRIKPCTICKRRKIKCIKENGNTSCNECIKRNYNCILYDNNAKNNNINDIDKFSKPIILPNHVEESCNNCLIARIKCIKLSNSSNCLECTLKDLINSCKIIPNYNNLNEQHLNYKNLDYNSLNETGLKNSLHLPKFNNSILINPSTSSIVETNLYFNDGIKPRFDDKTIKFSNFEINVNNHLSFKTFVDSKELINYISFQHLDEISQIVQPFGLNLINLYFQNHHQNFPIIDQNIFLEKYLRNFKELNPLLVLMVYLFGLKFKSLDKSIVINDDQILQLENLMEIYYIDSIKYNNKIFANLQSYLLILNYEPLNHKNYDLFKINDKFVKIINQLVLISEDLGLNYCMDQDNGLNIPRGEIHLKRIIAWNIITFDKLINLIQFKSSKIDLQNWLIDKVDYKDSNFIKFNSIISEISKILHNLKSIKFDSYDQVKTKYLSLNTQLMNHRDLLRDNDISIQCINYLLKFILHRRILKNYTLQYQGNKNNSNLSIEFELEILYPIILKDLIDFYGLILQNLNKESLIEEFWINKNLILTNVIIYFIILVKSLNKTSSLKFSSLNHFNIEKFIIHLESLKPYHNSIELTLNHLKQFQMI</sequence>
<accession>A0A9P8TAT8</accession>
<proteinExistence type="predicted"/>
<dbReference type="GO" id="GO:0000981">
    <property type="term" value="F:DNA-binding transcription factor activity, RNA polymerase II-specific"/>
    <property type="evidence" value="ECO:0007669"/>
    <property type="project" value="InterPro"/>
</dbReference>
<feature type="compositionally biased region" description="Basic and acidic residues" evidence="7">
    <location>
        <begin position="1"/>
        <end position="11"/>
    </location>
</feature>
<evidence type="ECO:0000313" key="9">
    <source>
        <dbReference type="EMBL" id="KAH3671451.1"/>
    </source>
</evidence>
<dbReference type="SUPFAM" id="SSF57701">
    <property type="entry name" value="Zn2/Cys6 DNA-binding domain"/>
    <property type="match status" value="1"/>
</dbReference>
<dbReference type="PANTHER" id="PTHR31668:SF4">
    <property type="entry name" value="TRANSCRIPTIONAL ACTIVATOR PROTEIN DAL81"/>
    <property type="match status" value="1"/>
</dbReference>
<evidence type="ECO:0000256" key="7">
    <source>
        <dbReference type="SAM" id="MobiDB-lite"/>
    </source>
</evidence>
<dbReference type="GO" id="GO:0008270">
    <property type="term" value="F:zinc ion binding"/>
    <property type="evidence" value="ECO:0007669"/>
    <property type="project" value="InterPro"/>
</dbReference>
<organism evidence="9 10">
    <name type="scientific">Wickerhamomyces mucosus</name>
    <dbReference type="NCBI Taxonomy" id="1378264"/>
    <lineage>
        <taxon>Eukaryota</taxon>
        <taxon>Fungi</taxon>
        <taxon>Dikarya</taxon>
        <taxon>Ascomycota</taxon>
        <taxon>Saccharomycotina</taxon>
        <taxon>Saccharomycetes</taxon>
        <taxon>Phaffomycetales</taxon>
        <taxon>Wickerhamomycetaceae</taxon>
        <taxon>Wickerhamomyces</taxon>
    </lineage>
</organism>
<evidence type="ECO:0000256" key="4">
    <source>
        <dbReference type="ARBA" id="ARBA00023125"/>
    </source>
</evidence>
<keyword evidence="1" id="KW-0479">Metal-binding</keyword>
<dbReference type="GO" id="GO:0005634">
    <property type="term" value="C:nucleus"/>
    <property type="evidence" value="ECO:0007669"/>
    <property type="project" value="TreeGrafter"/>
</dbReference>
<dbReference type="PROSITE" id="PS00463">
    <property type="entry name" value="ZN2_CY6_FUNGAL_1"/>
    <property type="match status" value="1"/>
</dbReference>
<dbReference type="SMART" id="SM00066">
    <property type="entry name" value="GAL4"/>
    <property type="match status" value="2"/>
</dbReference>
<keyword evidence="10" id="KW-1185">Reference proteome</keyword>
<evidence type="ECO:0000256" key="5">
    <source>
        <dbReference type="ARBA" id="ARBA00023163"/>
    </source>
</evidence>
<dbReference type="InterPro" id="IPR050797">
    <property type="entry name" value="Carb_Metab_Trans_Reg"/>
</dbReference>
<reference evidence="9" key="1">
    <citation type="journal article" date="2021" name="Open Biol.">
        <title>Shared evolutionary footprints suggest mitochondrial oxidative damage underlies multiple complex I losses in fungi.</title>
        <authorList>
            <person name="Schikora-Tamarit M.A."/>
            <person name="Marcet-Houben M."/>
            <person name="Nosek J."/>
            <person name="Gabaldon T."/>
        </authorList>
    </citation>
    <scope>NUCLEOTIDE SEQUENCE</scope>
    <source>
        <strain evidence="9">CBS6341</strain>
    </source>
</reference>
<evidence type="ECO:0000256" key="3">
    <source>
        <dbReference type="ARBA" id="ARBA00023015"/>
    </source>
</evidence>
<evidence type="ECO:0000256" key="6">
    <source>
        <dbReference type="ARBA" id="ARBA00023242"/>
    </source>
</evidence>
<dbReference type="GO" id="GO:0001080">
    <property type="term" value="P:nitrogen catabolite activation of transcription from RNA polymerase II promoter"/>
    <property type="evidence" value="ECO:0007669"/>
    <property type="project" value="TreeGrafter"/>
</dbReference>
<keyword evidence="2" id="KW-0862">Zinc</keyword>
<feature type="region of interest" description="Disordered" evidence="7">
    <location>
        <begin position="1"/>
        <end position="56"/>
    </location>
</feature>